<protein>
    <submittedName>
        <fullName evidence="1">Uncharacterized protein</fullName>
    </submittedName>
</protein>
<dbReference type="EMBL" id="CM023487">
    <property type="protein sequence ID" value="KAH6925275.1"/>
    <property type="molecule type" value="Genomic_DNA"/>
</dbReference>
<keyword evidence="2" id="KW-1185">Reference proteome</keyword>
<dbReference type="Proteomes" id="UP000821845">
    <property type="component" value="Chromosome 7"/>
</dbReference>
<name>A0ACB7RSB3_HYAAI</name>
<evidence type="ECO:0000313" key="2">
    <source>
        <dbReference type="Proteomes" id="UP000821845"/>
    </source>
</evidence>
<accession>A0ACB7RSB3</accession>
<proteinExistence type="predicted"/>
<evidence type="ECO:0000313" key="1">
    <source>
        <dbReference type="EMBL" id="KAH6925275.1"/>
    </source>
</evidence>
<gene>
    <name evidence="1" type="ORF">HPB50_003178</name>
</gene>
<sequence length="128" mass="14717">MANGDDRQAFNESLIDAIEREACLWDLRNKQYKNRSVCDAAWRRVAKAFTSGNLEALSSSQCETAQEEQRVTAQQLFSQMYEPENERDEVEIVDTAQVTLTEGHANLQENVQNKGANRSKCIFKWREN</sequence>
<organism evidence="1 2">
    <name type="scientific">Hyalomma asiaticum</name>
    <name type="common">Tick</name>
    <dbReference type="NCBI Taxonomy" id="266040"/>
    <lineage>
        <taxon>Eukaryota</taxon>
        <taxon>Metazoa</taxon>
        <taxon>Ecdysozoa</taxon>
        <taxon>Arthropoda</taxon>
        <taxon>Chelicerata</taxon>
        <taxon>Arachnida</taxon>
        <taxon>Acari</taxon>
        <taxon>Parasitiformes</taxon>
        <taxon>Ixodida</taxon>
        <taxon>Ixodoidea</taxon>
        <taxon>Ixodidae</taxon>
        <taxon>Hyalomminae</taxon>
        <taxon>Hyalomma</taxon>
    </lineage>
</organism>
<reference evidence="1" key="1">
    <citation type="submission" date="2020-05" db="EMBL/GenBank/DDBJ databases">
        <title>Large-scale comparative analyses of tick genomes elucidate their genetic diversity and vector capacities.</title>
        <authorList>
            <person name="Jia N."/>
            <person name="Wang J."/>
            <person name="Shi W."/>
            <person name="Du L."/>
            <person name="Sun Y."/>
            <person name="Zhan W."/>
            <person name="Jiang J."/>
            <person name="Wang Q."/>
            <person name="Zhang B."/>
            <person name="Ji P."/>
            <person name="Sakyi L.B."/>
            <person name="Cui X."/>
            <person name="Yuan T."/>
            <person name="Jiang B."/>
            <person name="Yang W."/>
            <person name="Lam T.T.-Y."/>
            <person name="Chang Q."/>
            <person name="Ding S."/>
            <person name="Wang X."/>
            <person name="Zhu J."/>
            <person name="Ruan X."/>
            <person name="Zhao L."/>
            <person name="Wei J."/>
            <person name="Que T."/>
            <person name="Du C."/>
            <person name="Cheng J."/>
            <person name="Dai P."/>
            <person name="Han X."/>
            <person name="Huang E."/>
            <person name="Gao Y."/>
            <person name="Liu J."/>
            <person name="Shao H."/>
            <person name="Ye R."/>
            <person name="Li L."/>
            <person name="Wei W."/>
            <person name="Wang X."/>
            <person name="Wang C."/>
            <person name="Yang T."/>
            <person name="Huo Q."/>
            <person name="Li W."/>
            <person name="Guo W."/>
            <person name="Chen H."/>
            <person name="Zhou L."/>
            <person name="Ni X."/>
            <person name="Tian J."/>
            <person name="Zhou Y."/>
            <person name="Sheng Y."/>
            <person name="Liu T."/>
            <person name="Pan Y."/>
            <person name="Xia L."/>
            <person name="Li J."/>
            <person name="Zhao F."/>
            <person name="Cao W."/>
        </authorList>
    </citation>
    <scope>NUCLEOTIDE SEQUENCE</scope>
    <source>
        <strain evidence="1">Hyas-2018</strain>
    </source>
</reference>
<comment type="caution">
    <text evidence="1">The sequence shown here is derived from an EMBL/GenBank/DDBJ whole genome shotgun (WGS) entry which is preliminary data.</text>
</comment>